<dbReference type="PaxDb" id="5507-FOXG_03762P0"/>
<dbReference type="SUPFAM" id="SSF56112">
    <property type="entry name" value="Protein kinase-like (PK-like)"/>
    <property type="match status" value="1"/>
</dbReference>
<dbReference type="STRING" id="660025.F9FM18"/>
<evidence type="ECO:0008006" key="2">
    <source>
        <dbReference type="Google" id="ProtNLM"/>
    </source>
</evidence>
<organism evidence="1">
    <name type="scientific">Fusarium oxysporum (strain Fo5176)</name>
    <name type="common">Fusarium vascular wilt</name>
    <dbReference type="NCBI Taxonomy" id="660025"/>
    <lineage>
        <taxon>Eukaryota</taxon>
        <taxon>Fungi</taxon>
        <taxon>Dikarya</taxon>
        <taxon>Ascomycota</taxon>
        <taxon>Pezizomycotina</taxon>
        <taxon>Sordariomycetes</taxon>
        <taxon>Hypocreomycetidae</taxon>
        <taxon>Hypocreales</taxon>
        <taxon>Nectriaceae</taxon>
        <taxon>Fusarium</taxon>
        <taxon>Fusarium oxysporum species complex</taxon>
    </lineage>
</organism>
<proteinExistence type="predicted"/>
<name>F9FM18_FUSOF</name>
<dbReference type="InterPro" id="IPR011009">
    <property type="entry name" value="Kinase-like_dom_sf"/>
</dbReference>
<gene>
    <name evidence="1" type="ORF">FOXB_07448</name>
</gene>
<accession>F9FM18</accession>
<dbReference type="OrthoDB" id="4187105at2759"/>
<dbReference type="AlphaFoldDB" id="F9FM18"/>
<reference evidence="1" key="1">
    <citation type="journal article" date="2012" name="Mol. Plant Microbe Interact.">
        <title>A highly conserved effector in Fusarium oxysporum is required for full virulence on Arabidopsis.</title>
        <authorList>
            <person name="Thatcher L.F."/>
            <person name="Gardiner D.M."/>
            <person name="Kazan K."/>
            <person name="Manners J."/>
        </authorList>
    </citation>
    <scope>NUCLEOTIDE SEQUENCE [LARGE SCALE GENOMIC DNA]</scope>
    <source>
        <strain evidence="1">Fo5176</strain>
    </source>
</reference>
<dbReference type="EMBL" id="AFQF01002249">
    <property type="protein sequence ID" value="EGU82045.1"/>
    <property type="molecule type" value="Genomic_DNA"/>
</dbReference>
<sequence>MSQTPPPNVLDAFGAEGSLIHVPGGRGLCYRTSQNILLRPSDDGKESEYIAILCKSLLELRPIDYRVPRPIPASGFPARYVCSSWTAWEYLEGKATPQGNFDILMRACRAFHADAMGLATEKPLFLSTRQDRFTEADLVTWEEKKLEDVEEINSDVMATIQTTLDQLLKLRQPFRQEITNHLIHGDLTGNVLFDSENNSPPAIIDITLYWRPVDYAEAIIVADGLIWLNEDRKLVEMFGTDHTRIQLLVRALYWRCLCFAIDPILPWVNDNLPKANFKGAIEIAAQNIDSGLSLDMVWHMPWKNSRMPNLTTQLITPPAETPSNDTTRLTAEFISLMEIDDDRFGFEAYGPYFFADLPRRIGSNSALDTTTSAMIASFQAIRLRKTADKKTFSLYGKALRSLQGCLSDDSQPVMLKLELVLMMMLCQVWIDNKHANKHRGVIAYLLKEAVSQGEILHSGDIRAWCLQATDKRDQIYAALCDPKVELGSWFWDVAVQDTIMTRPYHYEQNLYCFELGAIGDLPVFLRDPERYLYQLKCYYNILSQERLVMKKLYEEAMVATLSTDASPACRMKAIEYASGHAGLLVQAALIGPTLNPFGVLPDYTQDSHEICDDAILLAHRCQTFRPCGASYVPELLKLVWASLDDGYRHEGLEKLMDEYAEDVQGASYLEEAKIMRLRLDSLGWSDEQRFLEEREDGPGTPPPCVIL</sequence>
<protein>
    <recommendedName>
        <fullName evidence="2">Aminoglycoside phosphotransferase domain-containing protein</fullName>
    </recommendedName>
</protein>
<evidence type="ECO:0000313" key="1">
    <source>
        <dbReference type="EMBL" id="EGU82045.1"/>
    </source>
</evidence>
<comment type="caution">
    <text evidence="1">The sequence shown here is derived from an EMBL/GenBank/DDBJ whole genome shotgun (WGS) entry which is preliminary data.</text>
</comment>